<organism evidence="2">
    <name type="scientific">Rhizophora mucronata</name>
    <name type="common">Asiatic mangrove</name>
    <dbReference type="NCBI Taxonomy" id="61149"/>
    <lineage>
        <taxon>Eukaryota</taxon>
        <taxon>Viridiplantae</taxon>
        <taxon>Streptophyta</taxon>
        <taxon>Embryophyta</taxon>
        <taxon>Tracheophyta</taxon>
        <taxon>Spermatophyta</taxon>
        <taxon>Magnoliopsida</taxon>
        <taxon>eudicotyledons</taxon>
        <taxon>Gunneridae</taxon>
        <taxon>Pentapetalae</taxon>
        <taxon>rosids</taxon>
        <taxon>fabids</taxon>
        <taxon>Malpighiales</taxon>
        <taxon>Rhizophoraceae</taxon>
        <taxon>Rhizophora</taxon>
    </lineage>
</organism>
<accession>A0A2P2JZ81</accession>
<name>A0A2P2JZ81_RHIMU</name>
<keyword evidence="1" id="KW-1133">Transmembrane helix</keyword>
<keyword evidence="1" id="KW-0812">Transmembrane</keyword>
<dbReference type="AlphaFoldDB" id="A0A2P2JZ81"/>
<evidence type="ECO:0000313" key="2">
    <source>
        <dbReference type="EMBL" id="MBW98771.1"/>
    </source>
</evidence>
<evidence type="ECO:0000256" key="1">
    <source>
        <dbReference type="SAM" id="Phobius"/>
    </source>
</evidence>
<proteinExistence type="predicted"/>
<dbReference type="EMBL" id="GGEC01018288">
    <property type="protein sequence ID" value="MBW98771.1"/>
    <property type="molecule type" value="Transcribed_RNA"/>
</dbReference>
<sequence>MLSFLLKHQVQEIMLQQKIHHKPPPMFFPLLLLPRPLHRSFHQNHPLLRSHLLVYFLYLPICTLLVDLPPFLPLVLMPMKPS</sequence>
<reference evidence="2" key="1">
    <citation type="submission" date="2018-02" db="EMBL/GenBank/DDBJ databases">
        <title>Rhizophora mucronata_Transcriptome.</title>
        <authorList>
            <person name="Meera S.P."/>
            <person name="Sreeshan A."/>
            <person name="Augustine A."/>
        </authorList>
    </citation>
    <scope>NUCLEOTIDE SEQUENCE</scope>
    <source>
        <tissue evidence="2">Leaf</tissue>
    </source>
</reference>
<keyword evidence="1" id="KW-0472">Membrane</keyword>
<protein>
    <submittedName>
        <fullName evidence="2">Uncharacterized protein</fullName>
    </submittedName>
</protein>
<feature type="transmembrane region" description="Helical" evidence="1">
    <location>
        <begin position="52"/>
        <end position="72"/>
    </location>
</feature>